<keyword evidence="2" id="KW-0812">Transmembrane</keyword>
<evidence type="ECO:0000256" key="2">
    <source>
        <dbReference type="SAM" id="Phobius"/>
    </source>
</evidence>
<sequence length="627" mass="67174">MEVSWLPKEKRVTWHQNTSQPYLDLPAAPHEKDAKDSSSCSGYRACHAAPHRKGQQLVAALATVSAVIFLAYLCSLSIRGRLSKRLFGRKLAGGEDGKENNETDPCVPHSDTGVEAFPGTPEQPSEGRIPSAHGQALPAPSWSGESETAYRIALSLMGGTAASVEGLYRAARPPLEPAEEKRGEKRKESETDGVGRGAKVQKLEAPIHHSLLGPSVPQLDPELDSLIDFILSEGVPVLGEDSWLLDDDIAYMTPSRLESEDTTPAEMYVGQQSHDAPTRTSKRPPPLLSGNLSTLDSSDSRAMSPLSVFESVLSEPSQSSVGLRPDDWLLSGDAEVVDEALDLIDLGTKPSMLLGSRGDSQKGEGSRAKAATEDQIYGGAASSSRSIRDSLMEAIQEPAEILLGIPSASTDPEPAGAAGVLESPVLRSLLSSSSTGSIQPSSPKGSEDSLQEPAEMSPGMSSTSIDPEQGGAGGVVESSALGGVLSSSSTGSIQPSSSKRSEASLQVLASQAQAAADNLVASRGWLKKMMMGVSEQLLRTHPFYRLPEVEPLLSGRRFNNLREDEYRPKDQKLIWLLSKCRKLLTKERLTTSELEVLLEKTEQLYRYATGPMPTYKNTRPAVEILGR</sequence>
<protein>
    <recommendedName>
        <fullName evidence="5">Transmembrane protein</fullName>
    </recommendedName>
</protein>
<feature type="compositionally biased region" description="Low complexity" evidence="1">
    <location>
        <begin position="431"/>
        <end position="443"/>
    </location>
</feature>
<evidence type="ECO:0000256" key="1">
    <source>
        <dbReference type="SAM" id="MobiDB-lite"/>
    </source>
</evidence>
<proteinExistence type="predicted"/>
<feature type="region of interest" description="Disordered" evidence="1">
    <location>
        <begin position="431"/>
        <end position="478"/>
    </location>
</feature>
<dbReference type="RefSeq" id="XP_013336198.1">
    <property type="nucleotide sequence ID" value="XM_013480744.1"/>
</dbReference>
<keyword evidence="2" id="KW-1133">Transmembrane helix</keyword>
<feature type="compositionally biased region" description="Basic and acidic residues" evidence="1">
    <location>
        <begin position="92"/>
        <end position="101"/>
    </location>
</feature>
<feature type="region of interest" description="Disordered" evidence="1">
    <location>
        <begin position="21"/>
        <end position="40"/>
    </location>
</feature>
<feature type="region of interest" description="Disordered" evidence="1">
    <location>
        <begin position="171"/>
        <end position="196"/>
    </location>
</feature>
<evidence type="ECO:0000313" key="4">
    <source>
        <dbReference type="Proteomes" id="UP000030763"/>
    </source>
</evidence>
<feature type="region of interest" description="Disordered" evidence="1">
    <location>
        <begin position="91"/>
        <end position="142"/>
    </location>
</feature>
<evidence type="ECO:0000313" key="3">
    <source>
        <dbReference type="EMBL" id="CDJ59550.1"/>
    </source>
</evidence>
<feature type="compositionally biased region" description="Basic and acidic residues" evidence="1">
    <location>
        <begin position="359"/>
        <end position="372"/>
    </location>
</feature>
<feature type="region of interest" description="Disordered" evidence="1">
    <location>
        <begin position="349"/>
        <end position="391"/>
    </location>
</feature>
<feature type="compositionally biased region" description="Basic and acidic residues" evidence="1">
    <location>
        <begin position="178"/>
        <end position="190"/>
    </location>
</feature>
<keyword evidence="2" id="KW-0472">Membrane</keyword>
<evidence type="ECO:0008006" key="5">
    <source>
        <dbReference type="Google" id="ProtNLM"/>
    </source>
</evidence>
<dbReference type="Proteomes" id="UP000030763">
    <property type="component" value="Unassembled WGS sequence"/>
</dbReference>
<feature type="compositionally biased region" description="Polar residues" evidence="1">
    <location>
        <begin position="270"/>
        <end position="279"/>
    </location>
</feature>
<feature type="non-terminal residue" evidence="3">
    <location>
        <position position="627"/>
    </location>
</feature>
<dbReference type="AlphaFoldDB" id="U6MD35"/>
<name>U6MD35_EIMMA</name>
<reference evidence="3" key="1">
    <citation type="submission" date="2013-10" db="EMBL/GenBank/DDBJ databases">
        <title>Genomic analysis of the causative agents of coccidiosis in chickens.</title>
        <authorList>
            <person name="Reid A.J."/>
            <person name="Blake D."/>
            <person name="Billington K."/>
            <person name="Browne H."/>
            <person name="Dunn M."/>
            <person name="Hung S."/>
            <person name="Kawahara F."/>
            <person name="Miranda-Saavedra D."/>
            <person name="Mourier T."/>
            <person name="Nagra H."/>
            <person name="Otto T.D."/>
            <person name="Rawlings N."/>
            <person name="Sanchez A."/>
            <person name="Sanders M."/>
            <person name="Subramaniam C."/>
            <person name="Tay Y."/>
            <person name="Dear P."/>
            <person name="Doerig C."/>
            <person name="Gruber A."/>
            <person name="Parkinson J."/>
            <person name="Shirley M."/>
            <person name="Wan K.L."/>
            <person name="Berriman M."/>
            <person name="Tomley F."/>
            <person name="Pain A."/>
        </authorList>
    </citation>
    <scope>NUCLEOTIDE SEQUENCE [LARGE SCALE GENOMIC DNA]</scope>
    <source>
        <strain evidence="3">Weybridge</strain>
    </source>
</reference>
<dbReference type="VEuPathDB" id="ToxoDB:EMWEY_00057950"/>
<feature type="compositionally biased region" description="Polar residues" evidence="1">
    <location>
        <begin position="290"/>
        <end position="300"/>
    </location>
</feature>
<dbReference type="GeneID" id="25339781"/>
<gene>
    <name evidence="3" type="ORF">EMWEY_00057950</name>
</gene>
<keyword evidence="4" id="KW-1185">Reference proteome</keyword>
<dbReference type="EMBL" id="HG720541">
    <property type="protein sequence ID" value="CDJ59550.1"/>
    <property type="molecule type" value="Genomic_DNA"/>
</dbReference>
<organism evidence="3 4">
    <name type="scientific">Eimeria maxima</name>
    <name type="common">Coccidian parasite</name>
    <dbReference type="NCBI Taxonomy" id="5804"/>
    <lineage>
        <taxon>Eukaryota</taxon>
        <taxon>Sar</taxon>
        <taxon>Alveolata</taxon>
        <taxon>Apicomplexa</taxon>
        <taxon>Conoidasida</taxon>
        <taxon>Coccidia</taxon>
        <taxon>Eucoccidiorida</taxon>
        <taxon>Eimeriorina</taxon>
        <taxon>Eimeriidae</taxon>
        <taxon>Eimeria</taxon>
    </lineage>
</organism>
<feature type="region of interest" description="Disordered" evidence="1">
    <location>
        <begin position="268"/>
        <end position="300"/>
    </location>
</feature>
<feature type="transmembrane region" description="Helical" evidence="2">
    <location>
        <begin position="57"/>
        <end position="78"/>
    </location>
</feature>
<accession>U6MD35</accession>
<reference evidence="3" key="2">
    <citation type="submission" date="2013-10" db="EMBL/GenBank/DDBJ databases">
        <authorList>
            <person name="Aslett M."/>
        </authorList>
    </citation>
    <scope>NUCLEOTIDE SEQUENCE [LARGE SCALE GENOMIC DNA]</scope>
    <source>
        <strain evidence="3">Weybridge</strain>
    </source>
</reference>